<feature type="region of interest" description="Disordered" evidence="1">
    <location>
        <begin position="28"/>
        <end position="70"/>
    </location>
</feature>
<organism evidence="2">
    <name type="scientific">Alexandrium andersonii</name>
    <dbReference type="NCBI Taxonomy" id="327968"/>
    <lineage>
        <taxon>Eukaryota</taxon>
        <taxon>Sar</taxon>
        <taxon>Alveolata</taxon>
        <taxon>Dinophyceae</taxon>
        <taxon>Gonyaulacales</taxon>
        <taxon>Pyrocystaceae</taxon>
        <taxon>Alexandrium</taxon>
    </lineage>
</organism>
<feature type="region of interest" description="Disordered" evidence="1">
    <location>
        <begin position="95"/>
        <end position="154"/>
    </location>
</feature>
<name>A0A7S2N2Q2_9DINO</name>
<sequence>MGAEASTFCSTSNPGGYLDADAMCSCAPPSAKSSFESTRMQVASATSMRGDRINPWTKDLATNPTCGGCGPPATTAPRDYLADTVDDGAIVLDSREGPVWVDDDQDSRPVDLDPGENSGMRIPEVVTRMETGAKREARDKKALTEKRRGNQSGI</sequence>
<dbReference type="EMBL" id="HBGQ01084852">
    <property type="protein sequence ID" value="CAD9516113.1"/>
    <property type="molecule type" value="Transcribed_RNA"/>
</dbReference>
<feature type="compositionally biased region" description="Polar residues" evidence="1">
    <location>
        <begin position="31"/>
        <end position="47"/>
    </location>
</feature>
<feature type="compositionally biased region" description="Basic and acidic residues" evidence="1">
    <location>
        <begin position="131"/>
        <end position="148"/>
    </location>
</feature>
<proteinExistence type="predicted"/>
<reference evidence="2" key="1">
    <citation type="submission" date="2021-01" db="EMBL/GenBank/DDBJ databases">
        <authorList>
            <person name="Corre E."/>
            <person name="Pelletier E."/>
            <person name="Niang G."/>
            <person name="Scheremetjew M."/>
            <person name="Finn R."/>
            <person name="Kale V."/>
            <person name="Holt S."/>
            <person name="Cochrane G."/>
            <person name="Meng A."/>
            <person name="Brown T."/>
            <person name="Cohen L."/>
        </authorList>
    </citation>
    <scope>NUCLEOTIDE SEQUENCE</scope>
    <source>
        <strain evidence="2">CCMP2222</strain>
    </source>
</reference>
<dbReference type="AlphaFoldDB" id="A0A7S2N2Q2"/>
<protein>
    <submittedName>
        <fullName evidence="2">Uncharacterized protein</fullName>
    </submittedName>
</protein>
<evidence type="ECO:0000313" key="2">
    <source>
        <dbReference type="EMBL" id="CAD9516113.1"/>
    </source>
</evidence>
<gene>
    <name evidence="2" type="ORF">AAND1436_LOCUS40467</name>
</gene>
<evidence type="ECO:0000256" key="1">
    <source>
        <dbReference type="SAM" id="MobiDB-lite"/>
    </source>
</evidence>
<accession>A0A7S2N2Q2</accession>